<keyword evidence="2" id="KW-0677">Repeat</keyword>
<dbReference type="PROSITE" id="PS50157">
    <property type="entry name" value="ZINC_FINGER_C2H2_2"/>
    <property type="match status" value="7"/>
</dbReference>
<dbReference type="PANTHER" id="PTHR24379">
    <property type="entry name" value="KRAB AND ZINC FINGER DOMAIN-CONTAINING"/>
    <property type="match status" value="1"/>
</dbReference>
<dbReference type="Pfam" id="PF00096">
    <property type="entry name" value="zf-C2H2"/>
    <property type="match status" value="2"/>
</dbReference>
<dbReference type="Gene3D" id="3.30.160.60">
    <property type="entry name" value="Classic Zinc Finger"/>
    <property type="match status" value="4"/>
</dbReference>
<keyword evidence="3 5" id="KW-0863">Zinc-finger</keyword>
<reference evidence="7" key="2">
    <citation type="submission" date="2017-10" db="EMBL/GenBank/DDBJ databases">
        <title>Ladona fulva Genome sequencing and assembly.</title>
        <authorList>
            <person name="Murali S."/>
            <person name="Richards S."/>
            <person name="Bandaranaike D."/>
            <person name="Bellair M."/>
            <person name="Blankenburg K."/>
            <person name="Chao H."/>
            <person name="Dinh H."/>
            <person name="Doddapaneni H."/>
            <person name="Dugan-Rocha S."/>
            <person name="Elkadiri S."/>
            <person name="Gnanaolivu R."/>
            <person name="Hernandez B."/>
            <person name="Skinner E."/>
            <person name="Javaid M."/>
            <person name="Lee S."/>
            <person name="Li M."/>
            <person name="Ming W."/>
            <person name="Munidasa M."/>
            <person name="Muniz J."/>
            <person name="Nguyen L."/>
            <person name="Hughes D."/>
            <person name="Osuji N."/>
            <person name="Pu L.-L."/>
            <person name="Puazo M."/>
            <person name="Qu C."/>
            <person name="Quiroz J."/>
            <person name="Raj R."/>
            <person name="Weissenberger G."/>
            <person name="Xin Y."/>
            <person name="Zou X."/>
            <person name="Han Y."/>
            <person name="Worley K."/>
            <person name="Muzny D."/>
            <person name="Gibbs R."/>
        </authorList>
    </citation>
    <scope>NUCLEOTIDE SEQUENCE</scope>
    <source>
        <strain evidence="7">Sampled in the wild</strain>
    </source>
</reference>
<feature type="domain" description="C2H2-type" evidence="6">
    <location>
        <begin position="381"/>
        <end position="409"/>
    </location>
</feature>
<evidence type="ECO:0000256" key="4">
    <source>
        <dbReference type="ARBA" id="ARBA00022833"/>
    </source>
</evidence>
<evidence type="ECO:0000256" key="1">
    <source>
        <dbReference type="ARBA" id="ARBA00022723"/>
    </source>
</evidence>
<evidence type="ECO:0000256" key="3">
    <source>
        <dbReference type="ARBA" id="ARBA00022771"/>
    </source>
</evidence>
<dbReference type="EMBL" id="KZ308942">
    <property type="protein sequence ID" value="KAG8235727.1"/>
    <property type="molecule type" value="Genomic_DNA"/>
</dbReference>
<feature type="domain" description="C2H2-type" evidence="6">
    <location>
        <begin position="455"/>
        <end position="482"/>
    </location>
</feature>
<organism evidence="7 8">
    <name type="scientific">Ladona fulva</name>
    <name type="common">Scarce chaser dragonfly</name>
    <name type="synonym">Libellula fulva</name>
    <dbReference type="NCBI Taxonomy" id="123851"/>
    <lineage>
        <taxon>Eukaryota</taxon>
        <taxon>Metazoa</taxon>
        <taxon>Ecdysozoa</taxon>
        <taxon>Arthropoda</taxon>
        <taxon>Hexapoda</taxon>
        <taxon>Insecta</taxon>
        <taxon>Pterygota</taxon>
        <taxon>Palaeoptera</taxon>
        <taxon>Odonata</taxon>
        <taxon>Epiprocta</taxon>
        <taxon>Anisoptera</taxon>
        <taxon>Libelluloidea</taxon>
        <taxon>Libellulidae</taxon>
        <taxon>Ladona</taxon>
    </lineage>
</organism>
<comment type="caution">
    <text evidence="7">The sequence shown here is derived from an EMBL/GenBank/DDBJ whole genome shotgun (WGS) entry which is preliminary data.</text>
</comment>
<feature type="domain" description="C2H2-type" evidence="6">
    <location>
        <begin position="345"/>
        <end position="372"/>
    </location>
</feature>
<protein>
    <recommendedName>
        <fullName evidence="6">C2H2-type domain-containing protein</fullName>
    </recommendedName>
</protein>
<feature type="domain" description="C2H2-type" evidence="6">
    <location>
        <begin position="281"/>
        <end position="308"/>
    </location>
</feature>
<dbReference type="AlphaFoldDB" id="A0A8K0KIN4"/>
<reference evidence="7" key="1">
    <citation type="submission" date="2013-04" db="EMBL/GenBank/DDBJ databases">
        <authorList>
            <person name="Qu J."/>
            <person name="Murali S.C."/>
            <person name="Bandaranaike D."/>
            <person name="Bellair M."/>
            <person name="Blankenburg K."/>
            <person name="Chao H."/>
            <person name="Dinh H."/>
            <person name="Doddapaneni H."/>
            <person name="Downs B."/>
            <person name="Dugan-Rocha S."/>
            <person name="Elkadiri S."/>
            <person name="Gnanaolivu R.D."/>
            <person name="Hernandez B."/>
            <person name="Javaid M."/>
            <person name="Jayaseelan J.C."/>
            <person name="Lee S."/>
            <person name="Li M."/>
            <person name="Ming W."/>
            <person name="Munidasa M."/>
            <person name="Muniz J."/>
            <person name="Nguyen L."/>
            <person name="Ongeri F."/>
            <person name="Osuji N."/>
            <person name="Pu L.-L."/>
            <person name="Puazo M."/>
            <person name="Qu C."/>
            <person name="Quiroz J."/>
            <person name="Raj R."/>
            <person name="Weissenberger G."/>
            <person name="Xin Y."/>
            <person name="Zou X."/>
            <person name="Han Y."/>
            <person name="Richards S."/>
            <person name="Worley K."/>
            <person name="Muzny D."/>
            <person name="Gibbs R."/>
        </authorList>
    </citation>
    <scope>NUCLEOTIDE SEQUENCE</scope>
    <source>
        <strain evidence="7">Sampled in the wild</strain>
    </source>
</reference>
<evidence type="ECO:0000256" key="2">
    <source>
        <dbReference type="ARBA" id="ARBA00022737"/>
    </source>
</evidence>
<dbReference type="Proteomes" id="UP000792457">
    <property type="component" value="Unassembled WGS sequence"/>
</dbReference>
<feature type="domain" description="C2H2-type" evidence="6">
    <location>
        <begin position="410"/>
        <end position="433"/>
    </location>
</feature>
<dbReference type="OrthoDB" id="3561125at2759"/>
<accession>A0A8K0KIN4</accession>
<dbReference type="GO" id="GO:0008270">
    <property type="term" value="F:zinc ion binding"/>
    <property type="evidence" value="ECO:0007669"/>
    <property type="project" value="UniProtKB-KW"/>
</dbReference>
<evidence type="ECO:0000259" key="6">
    <source>
        <dbReference type="PROSITE" id="PS50157"/>
    </source>
</evidence>
<keyword evidence="8" id="KW-1185">Reference proteome</keyword>
<evidence type="ECO:0000256" key="5">
    <source>
        <dbReference type="PROSITE-ProRule" id="PRU00042"/>
    </source>
</evidence>
<dbReference type="PROSITE" id="PS00028">
    <property type="entry name" value="ZINC_FINGER_C2H2_1"/>
    <property type="match status" value="4"/>
</dbReference>
<feature type="domain" description="C2H2-type" evidence="6">
    <location>
        <begin position="512"/>
        <end position="539"/>
    </location>
</feature>
<sequence length="675" mass="75457">MDYSERAIPEVFTNAIVVMNELFLKELPGDKVGILSRLGAIAGVNIISKSKGTLAAQGSWKKIIAFEDVIRKSLRNWETDAKIISTVENPVCDGTERSVVTSGGNRLPTLTNATKHVENCCDKINASDVDTSIFLDNSENPSDARILQISTVPISVISAADEASKKDDRTGNEIYVNITLSGGNSLSFATHENNIGNDYPAVDEITSRVDCSAVMNGNIEDKVTQTSKLVSEKLSEKDKRKLYEQQTPYKFFCTVCSFKSKRESHYKKHLQLHRKGATKLFVCIQCGFRTIRMGHLRRHELQHSSKALRCPGCPYTTDCSTFLQRHQRIKHSSNSKQKSHGEKFLSCSHCTYVTSQPHFLKRHMRVHGIGKDPIKNLTISYECDKCAYKTRRKEHFERHQRDVHSELRPFLCDACGKAFKRADALRQHRAARHQPLISNDGKIVSGSSSSLFSIYCCPHCSKPCRSRAHLRDHLATHSDERSFLCEICGSSFKTRAVQRKHVATVHANPKAFPCHKCVRRFSTKYALLRHLKIHGLGKDEHTRLTSKAETAVLNCLGISRPKEGCHMDGKIEPSALLLGNETEHASENHISIHTKEIEMESHDRSTDTGQPSHQLVTVMPIIQGVEERKDSSNGGVALDMVGELHSVNGAALTRTAAPSETTTALLYLTHDFTQY</sequence>
<proteinExistence type="predicted"/>
<dbReference type="InterPro" id="IPR036236">
    <property type="entry name" value="Znf_C2H2_sf"/>
</dbReference>
<dbReference type="PANTHER" id="PTHR24379:SF121">
    <property type="entry name" value="C2H2-TYPE DOMAIN-CONTAINING PROTEIN"/>
    <property type="match status" value="1"/>
</dbReference>
<evidence type="ECO:0000313" key="7">
    <source>
        <dbReference type="EMBL" id="KAG8235727.1"/>
    </source>
</evidence>
<keyword evidence="4" id="KW-0862">Zinc</keyword>
<name>A0A8K0KIN4_LADFU</name>
<gene>
    <name evidence="7" type="ORF">J437_LFUL016362</name>
</gene>
<keyword evidence="1" id="KW-0479">Metal-binding</keyword>
<dbReference type="SMART" id="SM00355">
    <property type="entry name" value="ZnF_C2H2"/>
    <property type="match status" value="9"/>
</dbReference>
<evidence type="ECO:0000313" key="8">
    <source>
        <dbReference type="Proteomes" id="UP000792457"/>
    </source>
</evidence>
<feature type="domain" description="C2H2-type" evidence="6">
    <location>
        <begin position="483"/>
        <end position="511"/>
    </location>
</feature>
<dbReference type="SUPFAM" id="SSF57667">
    <property type="entry name" value="beta-beta-alpha zinc fingers"/>
    <property type="match status" value="5"/>
</dbReference>
<dbReference type="InterPro" id="IPR013087">
    <property type="entry name" value="Znf_C2H2_type"/>
</dbReference>